<dbReference type="Gene3D" id="1.10.287.950">
    <property type="entry name" value="Methyl-accepting chemotaxis protein"/>
    <property type="match status" value="1"/>
</dbReference>
<gene>
    <name evidence="1" type="ORF">ACGRQ9_04990</name>
</gene>
<dbReference type="RefSeq" id="WP_089140174.1">
    <property type="nucleotide sequence ID" value="NZ_AP018685.1"/>
</dbReference>
<evidence type="ECO:0000313" key="1">
    <source>
        <dbReference type="EMBL" id="MFH0264854.1"/>
    </source>
</evidence>
<accession>A0ABW7ITD6</accession>
<keyword evidence="2" id="KW-1185">Reference proteome</keyword>
<evidence type="ECO:0008006" key="3">
    <source>
        <dbReference type="Google" id="ProtNLM"/>
    </source>
</evidence>
<dbReference type="EMBL" id="JBIHSN010000002">
    <property type="protein sequence ID" value="MFH0264854.1"/>
    <property type="molecule type" value="Genomic_DNA"/>
</dbReference>
<protein>
    <recommendedName>
        <fullName evidence="3">DUF948 domain-containing protein</fullName>
    </recommendedName>
</protein>
<sequence>MARIAMVIQALLAASIFYLGYTIYSFTSTVNTVVDKYPEMLTEISTTAQTLKIDQWLEVADKFATITPAALKTAQDINKTVGEVNTTIGNVNKTAADINTNIPNVLSEVKAIRTQTLPGILKESEQLRKDVPPMLAKVDELMDKSEELSKQAAQGAVKGVILSPFDLLKDAGSGIKSKVKGE</sequence>
<evidence type="ECO:0000313" key="2">
    <source>
        <dbReference type="Proteomes" id="UP001607151"/>
    </source>
</evidence>
<proteinExistence type="predicted"/>
<reference evidence="1 2" key="1">
    <citation type="submission" date="2024-10" db="EMBL/GenBank/DDBJ databases">
        <authorList>
            <person name="Yibar A."/>
            <person name="Saticioglu I.B."/>
            <person name="Duman M."/>
            <person name="Ajmi N."/>
            <person name="Gurler F."/>
            <person name="Ay H."/>
            <person name="Onuk E."/>
            <person name="Guler S."/>
            <person name="Romalde J.L."/>
        </authorList>
    </citation>
    <scope>NUCLEOTIDE SEQUENCE [LARGE SCALE GENOMIC DNA]</scope>
    <source>
        <strain evidence="1 2">14-MA-B</strain>
    </source>
</reference>
<organism evidence="1 2">
    <name type="scientific">Vibrio rumoiensis</name>
    <dbReference type="NCBI Taxonomy" id="76258"/>
    <lineage>
        <taxon>Bacteria</taxon>
        <taxon>Pseudomonadati</taxon>
        <taxon>Pseudomonadota</taxon>
        <taxon>Gammaproteobacteria</taxon>
        <taxon>Vibrionales</taxon>
        <taxon>Vibrionaceae</taxon>
        <taxon>Vibrio</taxon>
    </lineage>
</organism>
<name>A0ABW7ITD6_9VIBR</name>
<comment type="caution">
    <text evidence="1">The sequence shown here is derived from an EMBL/GenBank/DDBJ whole genome shotgun (WGS) entry which is preliminary data.</text>
</comment>
<dbReference type="Proteomes" id="UP001607151">
    <property type="component" value="Unassembled WGS sequence"/>
</dbReference>